<accession>A0A9C7US00</accession>
<dbReference type="OrthoDB" id="10625270at2759"/>
<dbReference type="EMBL" id="BQMJ01000045">
    <property type="protein sequence ID" value="GJQ13569.1"/>
    <property type="molecule type" value="Genomic_DNA"/>
</dbReference>
<feature type="compositionally biased region" description="Low complexity" evidence="1">
    <location>
        <begin position="174"/>
        <end position="188"/>
    </location>
</feature>
<comment type="caution">
    <text evidence="2">The sequence shown here is derived from an EMBL/GenBank/DDBJ whole genome shotgun (WGS) entry which is preliminary data.</text>
</comment>
<feature type="compositionally biased region" description="Acidic residues" evidence="1">
    <location>
        <begin position="189"/>
        <end position="236"/>
    </location>
</feature>
<evidence type="ECO:0000256" key="1">
    <source>
        <dbReference type="SAM" id="MobiDB-lite"/>
    </source>
</evidence>
<protein>
    <submittedName>
        <fullName evidence="2">Uncharacterized protein</fullName>
    </submittedName>
</protein>
<reference evidence="2" key="2">
    <citation type="submission" date="2022-01" db="EMBL/GenBank/DDBJ databases">
        <authorList>
            <person name="Hirooka S."/>
            <person name="Miyagishima S.Y."/>
        </authorList>
    </citation>
    <scope>NUCLEOTIDE SEQUENCE</scope>
    <source>
        <strain evidence="2">NBRC 102759</strain>
    </source>
</reference>
<evidence type="ECO:0000313" key="2">
    <source>
        <dbReference type="EMBL" id="GJQ13569.1"/>
    </source>
</evidence>
<organism evidence="2 3">
    <name type="scientific">Galdieria partita</name>
    <dbReference type="NCBI Taxonomy" id="83374"/>
    <lineage>
        <taxon>Eukaryota</taxon>
        <taxon>Rhodophyta</taxon>
        <taxon>Bangiophyceae</taxon>
        <taxon>Galdieriales</taxon>
        <taxon>Galdieriaceae</taxon>
        <taxon>Galdieria</taxon>
    </lineage>
</organism>
<proteinExistence type="predicted"/>
<keyword evidence="3" id="KW-1185">Reference proteome</keyword>
<evidence type="ECO:0000313" key="3">
    <source>
        <dbReference type="Proteomes" id="UP001061958"/>
    </source>
</evidence>
<feature type="region of interest" description="Disordered" evidence="1">
    <location>
        <begin position="164"/>
        <end position="236"/>
    </location>
</feature>
<dbReference type="AlphaFoldDB" id="A0A9C7US00"/>
<dbReference type="Proteomes" id="UP001061958">
    <property type="component" value="Unassembled WGS sequence"/>
</dbReference>
<sequence>MAIRIETKMYGKRSCWLQTMWSTGMTHAKQPFSISWFQNDYSWKLVSSTFPAKAKYFFRCKHGSCDSQTAMNMDSWNMDTRNSRPAREFPLTNMSNIETRKFVNGDGCRMKPLLLVKKELSQEIATFFAQNGLSYKKKLRNKYKLLSQEGNISISVGELATSLLSDDESESGDDSYSSDSDTDSSVSTSDEEDLSDSDDEYYSYDEGISDDDSEEDYLYSDEEEGITSESDDGDDS</sequence>
<name>A0A9C7US00_9RHOD</name>
<gene>
    <name evidence="2" type="ORF">GpartN1_g5360.t1</name>
</gene>
<reference evidence="2" key="1">
    <citation type="journal article" date="2022" name="Proc. Natl. Acad. Sci. U.S.A.">
        <title>Life cycle and functional genomics of the unicellular red alga Galdieria for elucidating algal and plant evolution and industrial use.</title>
        <authorList>
            <person name="Hirooka S."/>
            <person name="Itabashi T."/>
            <person name="Ichinose T.M."/>
            <person name="Onuma R."/>
            <person name="Fujiwara T."/>
            <person name="Yamashita S."/>
            <person name="Jong L.W."/>
            <person name="Tomita R."/>
            <person name="Iwane A.H."/>
            <person name="Miyagishima S.Y."/>
        </authorList>
    </citation>
    <scope>NUCLEOTIDE SEQUENCE</scope>
    <source>
        <strain evidence="2">NBRC 102759</strain>
    </source>
</reference>